<sequence length="58" mass="5967">LRRCGTARGSASAPRESGGFTSRTKAAPPAGSPRRRRLTAGRSTSRLAARASPRTAAS</sequence>
<comment type="caution">
    <text evidence="2">The sequence shown here is derived from an EMBL/GenBank/DDBJ whole genome shotgun (WGS) entry which is preliminary data.</text>
</comment>
<organism evidence="2 3">
    <name type="scientific">Prorocentrum cordatum</name>
    <dbReference type="NCBI Taxonomy" id="2364126"/>
    <lineage>
        <taxon>Eukaryota</taxon>
        <taxon>Sar</taxon>
        <taxon>Alveolata</taxon>
        <taxon>Dinophyceae</taxon>
        <taxon>Prorocentrales</taxon>
        <taxon>Prorocentraceae</taxon>
        <taxon>Prorocentrum</taxon>
    </lineage>
</organism>
<evidence type="ECO:0000313" key="3">
    <source>
        <dbReference type="Proteomes" id="UP001189429"/>
    </source>
</evidence>
<protein>
    <submittedName>
        <fullName evidence="2">Uncharacterized protein</fullName>
    </submittedName>
</protein>
<gene>
    <name evidence="2" type="ORF">PCOR1329_LOCUS60216</name>
</gene>
<keyword evidence="3" id="KW-1185">Reference proteome</keyword>
<feature type="non-terminal residue" evidence="2">
    <location>
        <position position="1"/>
    </location>
</feature>
<dbReference type="EMBL" id="CAUYUJ010017530">
    <property type="protein sequence ID" value="CAK0875581.1"/>
    <property type="molecule type" value="Genomic_DNA"/>
</dbReference>
<name>A0ABN9VT02_9DINO</name>
<evidence type="ECO:0000313" key="2">
    <source>
        <dbReference type="EMBL" id="CAK0875581.1"/>
    </source>
</evidence>
<feature type="region of interest" description="Disordered" evidence="1">
    <location>
        <begin position="1"/>
        <end position="58"/>
    </location>
</feature>
<evidence type="ECO:0000256" key="1">
    <source>
        <dbReference type="SAM" id="MobiDB-lite"/>
    </source>
</evidence>
<reference evidence="2" key="1">
    <citation type="submission" date="2023-10" db="EMBL/GenBank/DDBJ databases">
        <authorList>
            <person name="Chen Y."/>
            <person name="Shah S."/>
            <person name="Dougan E. K."/>
            <person name="Thang M."/>
            <person name="Chan C."/>
        </authorList>
    </citation>
    <scope>NUCLEOTIDE SEQUENCE [LARGE SCALE GENOMIC DNA]</scope>
</reference>
<accession>A0ABN9VT02</accession>
<proteinExistence type="predicted"/>
<dbReference type="Proteomes" id="UP001189429">
    <property type="component" value="Unassembled WGS sequence"/>
</dbReference>